<evidence type="ECO:0000313" key="1">
    <source>
        <dbReference type="EMBL" id="KAI3745980.1"/>
    </source>
</evidence>
<dbReference type="EMBL" id="CM042049">
    <property type="protein sequence ID" value="KAI3745980.1"/>
    <property type="molecule type" value="Genomic_DNA"/>
</dbReference>
<reference evidence="2" key="1">
    <citation type="journal article" date="2022" name="Mol. Ecol. Resour.">
        <title>The genomes of chicory, endive, great burdock and yacon provide insights into Asteraceae palaeo-polyploidization history and plant inulin production.</title>
        <authorList>
            <person name="Fan W."/>
            <person name="Wang S."/>
            <person name="Wang H."/>
            <person name="Wang A."/>
            <person name="Jiang F."/>
            <person name="Liu H."/>
            <person name="Zhao H."/>
            <person name="Xu D."/>
            <person name="Zhang Y."/>
        </authorList>
    </citation>
    <scope>NUCLEOTIDE SEQUENCE [LARGE SCALE GENOMIC DNA]</scope>
    <source>
        <strain evidence="2">cv. Niubang</strain>
    </source>
</reference>
<gene>
    <name evidence="1" type="ORF">L6452_08395</name>
</gene>
<sequence>MEPSHQGIAGFCSVPSNKGFLGVLNSVRCGMATSSIDHGISSRIGIQFGLHLYTYICNSMMWSIQSK</sequence>
<comment type="caution">
    <text evidence="1">The sequence shown here is derived from an EMBL/GenBank/DDBJ whole genome shotgun (WGS) entry which is preliminary data.</text>
</comment>
<reference evidence="1 2" key="2">
    <citation type="journal article" date="2022" name="Mol. Ecol. Resour.">
        <title>The genomes of chicory, endive, great burdock and yacon provide insights into Asteraceae paleo-polyploidization history and plant inulin production.</title>
        <authorList>
            <person name="Fan W."/>
            <person name="Wang S."/>
            <person name="Wang H."/>
            <person name="Wang A."/>
            <person name="Jiang F."/>
            <person name="Liu H."/>
            <person name="Zhao H."/>
            <person name="Xu D."/>
            <person name="Zhang Y."/>
        </authorList>
    </citation>
    <scope>NUCLEOTIDE SEQUENCE [LARGE SCALE GENOMIC DNA]</scope>
    <source>
        <strain evidence="2">cv. Niubang</strain>
    </source>
</reference>
<keyword evidence="2" id="KW-1185">Reference proteome</keyword>
<dbReference type="Proteomes" id="UP001055879">
    <property type="component" value="Linkage Group LG03"/>
</dbReference>
<name>A0ACB9DHI1_ARCLA</name>
<evidence type="ECO:0000313" key="2">
    <source>
        <dbReference type="Proteomes" id="UP001055879"/>
    </source>
</evidence>
<accession>A0ACB9DHI1</accession>
<proteinExistence type="predicted"/>
<protein>
    <submittedName>
        <fullName evidence="1">Uncharacterized protein</fullName>
    </submittedName>
</protein>
<organism evidence="1 2">
    <name type="scientific">Arctium lappa</name>
    <name type="common">Greater burdock</name>
    <name type="synonym">Lappa major</name>
    <dbReference type="NCBI Taxonomy" id="4217"/>
    <lineage>
        <taxon>Eukaryota</taxon>
        <taxon>Viridiplantae</taxon>
        <taxon>Streptophyta</taxon>
        <taxon>Embryophyta</taxon>
        <taxon>Tracheophyta</taxon>
        <taxon>Spermatophyta</taxon>
        <taxon>Magnoliopsida</taxon>
        <taxon>eudicotyledons</taxon>
        <taxon>Gunneridae</taxon>
        <taxon>Pentapetalae</taxon>
        <taxon>asterids</taxon>
        <taxon>campanulids</taxon>
        <taxon>Asterales</taxon>
        <taxon>Asteraceae</taxon>
        <taxon>Carduoideae</taxon>
        <taxon>Cardueae</taxon>
        <taxon>Arctiinae</taxon>
        <taxon>Arctium</taxon>
    </lineage>
</organism>